<keyword evidence="4" id="KW-0238">DNA-binding</keyword>
<dbReference type="GO" id="GO:0003677">
    <property type="term" value="F:DNA binding"/>
    <property type="evidence" value="ECO:0007669"/>
    <property type="project" value="UniProtKB-KW"/>
</dbReference>
<dbReference type="RefSeq" id="WP_212633454.1">
    <property type="nucleotide sequence ID" value="NZ_VLKH01000003.1"/>
</dbReference>
<comment type="caution">
    <text evidence="8">The sequence shown here is derived from an EMBL/GenBank/DDBJ whole genome shotgun (WGS) entry which is preliminary data.</text>
</comment>
<accession>A0A562JE56</accession>
<feature type="domain" description="RNA polymerase sigma factor 70 region 4 type 2" evidence="7">
    <location>
        <begin position="122"/>
        <end position="172"/>
    </location>
</feature>
<evidence type="ECO:0000259" key="6">
    <source>
        <dbReference type="Pfam" id="PF04542"/>
    </source>
</evidence>
<protein>
    <submittedName>
        <fullName evidence="8">RNA polymerase sigma-70 factor (ECF subfamily)</fullName>
    </submittedName>
</protein>
<evidence type="ECO:0000313" key="9">
    <source>
        <dbReference type="Proteomes" id="UP000315343"/>
    </source>
</evidence>
<evidence type="ECO:0000313" key="8">
    <source>
        <dbReference type="EMBL" id="TWH81447.1"/>
    </source>
</evidence>
<dbReference type="Gene3D" id="1.10.10.10">
    <property type="entry name" value="Winged helix-like DNA-binding domain superfamily/Winged helix DNA-binding domain"/>
    <property type="match status" value="1"/>
</dbReference>
<dbReference type="GO" id="GO:0006352">
    <property type="term" value="P:DNA-templated transcription initiation"/>
    <property type="evidence" value="ECO:0007669"/>
    <property type="project" value="InterPro"/>
</dbReference>
<dbReference type="InterPro" id="IPR013249">
    <property type="entry name" value="RNA_pol_sigma70_r4_t2"/>
</dbReference>
<dbReference type="Gene3D" id="1.10.1740.10">
    <property type="match status" value="1"/>
</dbReference>
<organism evidence="8 9">
    <name type="scientific">Sedimentibacter saalensis</name>
    <dbReference type="NCBI Taxonomy" id="130788"/>
    <lineage>
        <taxon>Bacteria</taxon>
        <taxon>Bacillati</taxon>
        <taxon>Bacillota</taxon>
        <taxon>Tissierellia</taxon>
        <taxon>Sedimentibacter</taxon>
    </lineage>
</organism>
<dbReference type="InterPro" id="IPR013324">
    <property type="entry name" value="RNA_pol_sigma_r3/r4-like"/>
</dbReference>
<dbReference type="InterPro" id="IPR013325">
    <property type="entry name" value="RNA_pol_sigma_r2"/>
</dbReference>
<evidence type="ECO:0000256" key="3">
    <source>
        <dbReference type="ARBA" id="ARBA00023082"/>
    </source>
</evidence>
<dbReference type="PANTHER" id="PTHR43133:SF8">
    <property type="entry name" value="RNA POLYMERASE SIGMA FACTOR HI_1459-RELATED"/>
    <property type="match status" value="1"/>
</dbReference>
<dbReference type="SUPFAM" id="SSF88946">
    <property type="entry name" value="Sigma2 domain of RNA polymerase sigma factors"/>
    <property type="match status" value="1"/>
</dbReference>
<dbReference type="InterPro" id="IPR014284">
    <property type="entry name" value="RNA_pol_sigma-70_dom"/>
</dbReference>
<dbReference type="Proteomes" id="UP000315343">
    <property type="component" value="Unassembled WGS sequence"/>
</dbReference>
<evidence type="ECO:0000256" key="1">
    <source>
        <dbReference type="ARBA" id="ARBA00010641"/>
    </source>
</evidence>
<dbReference type="InterPro" id="IPR007627">
    <property type="entry name" value="RNA_pol_sigma70_r2"/>
</dbReference>
<dbReference type="AlphaFoldDB" id="A0A562JE56"/>
<proteinExistence type="inferred from homology"/>
<keyword evidence="2" id="KW-0805">Transcription regulation</keyword>
<sequence>MNDDNLIKLLKKNPSRGLSCAIEQYGGLVKTIAVRIIGYENQQDIEECVSDVFVELWKSIDNYNKDKGILKNYIISIARFVCINKFKRKMNHTEIIPLEESGLELDFDMDDEVSAIINKKIIKETIYSLPQPDKDIFIRRYYLYETVKDIAETLGLNAKMVENKLYRGKENLKLALLENGIII</sequence>
<dbReference type="Pfam" id="PF08281">
    <property type="entry name" value="Sigma70_r4_2"/>
    <property type="match status" value="1"/>
</dbReference>
<evidence type="ECO:0000256" key="5">
    <source>
        <dbReference type="ARBA" id="ARBA00023163"/>
    </source>
</evidence>
<keyword evidence="5" id="KW-0804">Transcription</keyword>
<feature type="domain" description="RNA polymerase sigma-70 region 2" evidence="6">
    <location>
        <begin position="22"/>
        <end position="89"/>
    </location>
</feature>
<dbReference type="EMBL" id="VLKH01000003">
    <property type="protein sequence ID" value="TWH81447.1"/>
    <property type="molecule type" value="Genomic_DNA"/>
</dbReference>
<evidence type="ECO:0000256" key="2">
    <source>
        <dbReference type="ARBA" id="ARBA00023015"/>
    </source>
</evidence>
<evidence type="ECO:0000259" key="7">
    <source>
        <dbReference type="Pfam" id="PF08281"/>
    </source>
</evidence>
<dbReference type="PANTHER" id="PTHR43133">
    <property type="entry name" value="RNA POLYMERASE ECF-TYPE SIGMA FACTO"/>
    <property type="match status" value="1"/>
</dbReference>
<keyword evidence="3" id="KW-0731">Sigma factor</keyword>
<dbReference type="InterPro" id="IPR036388">
    <property type="entry name" value="WH-like_DNA-bd_sf"/>
</dbReference>
<keyword evidence="9" id="KW-1185">Reference proteome</keyword>
<dbReference type="Pfam" id="PF04542">
    <property type="entry name" value="Sigma70_r2"/>
    <property type="match status" value="1"/>
</dbReference>
<dbReference type="InterPro" id="IPR039425">
    <property type="entry name" value="RNA_pol_sigma-70-like"/>
</dbReference>
<reference evidence="8 9" key="1">
    <citation type="submission" date="2019-07" db="EMBL/GenBank/DDBJ databases">
        <title>Genomic Encyclopedia of Type Strains, Phase I: the one thousand microbial genomes (KMG-I) project.</title>
        <authorList>
            <person name="Kyrpides N."/>
        </authorList>
    </citation>
    <scope>NUCLEOTIDE SEQUENCE [LARGE SCALE GENOMIC DNA]</scope>
    <source>
        <strain evidence="8 9">DSM 13558</strain>
    </source>
</reference>
<evidence type="ECO:0000256" key="4">
    <source>
        <dbReference type="ARBA" id="ARBA00023125"/>
    </source>
</evidence>
<dbReference type="NCBIfam" id="TIGR02937">
    <property type="entry name" value="sigma70-ECF"/>
    <property type="match status" value="1"/>
</dbReference>
<name>A0A562JE56_9FIRM</name>
<gene>
    <name evidence="8" type="ORF">LY60_01193</name>
</gene>
<comment type="similarity">
    <text evidence="1">Belongs to the sigma-70 factor family. ECF subfamily.</text>
</comment>
<dbReference type="SUPFAM" id="SSF88659">
    <property type="entry name" value="Sigma3 and sigma4 domains of RNA polymerase sigma factors"/>
    <property type="match status" value="1"/>
</dbReference>
<dbReference type="GO" id="GO:0016987">
    <property type="term" value="F:sigma factor activity"/>
    <property type="evidence" value="ECO:0007669"/>
    <property type="project" value="UniProtKB-KW"/>
</dbReference>